<evidence type="ECO:0000256" key="1">
    <source>
        <dbReference type="ARBA" id="ARBA00022729"/>
    </source>
</evidence>
<accession>A0A8T0GFB0</accession>
<dbReference type="PANTHER" id="PTHR33184">
    <property type="entry name" value="PROTEIN TAPETUM DETERMINANT 1-LIKE-RELATED"/>
    <property type="match status" value="1"/>
</dbReference>
<proteinExistence type="predicted"/>
<protein>
    <submittedName>
        <fullName evidence="2">Uncharacterized protein</fullName>
    </submittedName>
</protein>
<organism evidence="2 3">
    <name type="scientific">Ceratodon purpureus</name>
    <name type="common">Fire moss</name>
    <name type="synonym">Dicranum purpureum</name>
    <dbReference type="NCBI Taxonomy" id="3225"/>
    <lineage>
        <taxon>Eukaryota</taxon>
        <taxon>Viridiplantae</taxon>
        <taxon>Streptophyta</taxon>
        <taxon>Embryophyta</taxon>
        <taxon>Bryophyta</taxon>
        <taxon>Bryophytina</taxon>
        <taxon>Bryopsida</taxon>
        <taxon>Dicranidae</taxon>
        <taxon>Pseudoditrichales</taxon>
        <taxon>Ditrichaceae</taxon>
        <taxon>Ceratodon</taxon>
    </lineage>
</organism>
<reference evidence="2" key="1">
    <citation type="submission" date="2020-06" db="EMBL/GenBank/DDBJ databases">
        <title>WGS assembly of Ceratodon purpureus strain R40.</title>
        <authorList>
            <person name="Carey S.B."/>
            <person name="Jenkins J."/>
            <person name="Shu S."/>
            <person name="Lovell J.T."/>
            <person name="Sreedasyam A."/>
            <person name="Maumus F."/>
            <person name="Tiley G.P."/>
            <person name="Fernandez-Pozo N."/>
            <person name="Barry K."/>
            <person name="Chen C."/>
            <person name="Wang M."/>
            <person name="Lipzen A."/>
            <person name="Daum C."/>
            <person name="Saski C.A."/>
            <person name="Payton A.C."/>
            <person name="Mcbreen J.C."/>
            <person name="Conrad R.E."/>
            <person name="Kollar L.M."/>
            <person name="Olsson S."/>
            <person name="Huttunen S."/>
            <person name="Landis J.B."/>
            <person name="Wickett N.J."/>
            <person name="Johnson M.G."/>
            <person name="Rensing S.A."/>
            <person name="Grimwood J."/>
            <person name="Schmutz J."/>
            <person name="Mcdaniel S.F."/>
        </authorList>
    </citation>
    <scope>NUCLEOTIDE SEQUENCE</scope>
    <source>
        <strain evidence="2">R40</strain>
    </source>
</reference>
<dbReference type="EMBL" id="CM026431">
    <property type="protein sequence ID" value="KAG0558106.1"/>
    <property type="molecule type" value="Genomic_DNA"/>
</dbReference>
<keyword evidence="1" id="KW-0732">Signal</keyword>
<dbReference type="AlphaFoldDB" id="A0A8T0GFB0"/>
<evidence type="ECO:0000313" key="2">
    <source>
        <dbReference type="EMBL" id="KAG0558106.1"/>
    </source>
</evidence>
<evidence type="ECO:0000313" key="3">
    <source>
        <dbReference type="Proteomes" id="UP000822688"/>
    </source>
</evidence>
<comment type="caution">
    <text evidence="2">The sequence shown here is derived from an EMBL/GenBank/DDBJ whole genome shotgun (WGS) entry which is preliminary data.</text>
</comment>
<name>A0A8T0GFB0_CERPU</name>
<gene>
    <name evidence="2" type="ORF">KC19_10G004900</name>
</gene>
<dbReference type="Proteomes" id="UP000822688">
    <property type="component" value="Chromosome 10"/>
</dbReference>
<sequence>MPCACSLPACTSTSHSQTSRVSVFICASGATKDAPLPRGLCARRAFVLAVICVMFVSQLLFVCAEGEAGFESSPPYHGAERFSSKELSTEALLLRDYTEQKSSAERIFKFRNRKFLRQGTGSADDSTKELFAEALADFPPEGISQLSSGNDQFPGRGANPYRRMLIPATNECTNKDISITQRRDGSPGMPRFSVQIVNTCVSDCAPADIHVFCGWFASSPPPNPNTFQRLSYNDCLVNGGRPLGHGAIIQFQYANSFMYPIRFRSARFCR</sequence>
<dbReference type="GO" id="GO:0001709">
    <property type="term" value="P:cell fate determination"/>
    <property type="evidence" value="ECO:0007669"/>
    <property type="project" value="TreeGrafter"/>
</dbReference>
<dbReference type="Pfam" id="PF24068">
    <property type="entry name" value="TPD1_C"/>
    <property type="match status" value="1"/>
</dbReference>
<dbReference type="PANTHER" id="PTHR33184:SF78">
    <property type="entry name" value="GNK2-HOMOLOGOUS DOMAIN-CONTAINING PROTEIN"/>
    <property type="match status" value="1"/>
</dbReference>
<keyword evidence="3" id="KW-1185">Reference proteome</keyword>
<dbReference type="InterPro" id="IPR040361">
    <property type="entry name" value="TPD1"/>
</dbReference>